<name>A0A517LPA5_9PEZI</name>
<feature type="region of interest" description="Disordered" evidence="1">
    <location>
        <begin position="120"/>
        <end position="151"/>
    </location>
</feature>
<dbReference type="EMBL" id="CP042201">
    <property type="protein sequence ID" value="QDS77471.1"/>
    <property type="molecule type" value="Genomic_DNA"/>
</dbReference>
<accession>A0A517LPA5</accession>
<evidence type="ECO:0000313" key="4">
    <source>
        <dbReference type="Proteomes" id="UP000316270"/>
    </source>
</evidence>
<protein>
    <recommendedName>
        <fullName evidence="5">Hydrophobin</fullName>
    </recommendedName>
</protein>
<feature type="chain" id="PRO_5022163539" description="Hydrophobin" evidence="2">
    <location>
        <begin position="17"/>
        <end position="176"/>
    </location>
</feature>
<evidence type="ECO:0000313" key="3">
    <source>
        <dbReference type="EMBL" id="QDS77471.1"/>
    </source>
</evidence>
<evidence type="ECO:0000256" key="1">
    <source>
        <dbReference type="SAM" id="MobiDB-lite"/>
    </source>
</evidence>
<evidence type="ECO:0008006" key="5">
    <source>
        <dbReference type="Google" id="ProtNLM"/>
    </source>
</evidence>
<dbReference type="Proteomes" id="UP000316270">
    <property type="component" value="Chromosome 17"/>
</dbReference>
<organism evidence="3 4">
    <name type="scientific">Venturia effusa</name>
    <dbReference type="NCBI Taxonomy" id="50376"/>
    <lineage>
        <taxon>Eukaryota</taxon>
        <taxon>Fungi</taxon>
        <taxon>Dikarya</taxon>
        <taxon>Ascomycota</taxon>
        <taxon>Pezizomycotina</taxon>
        <taxon>Dothideomycetes</taxon>
        <taxon>Pleosporomycetidae</taxon>
        <taxon>Venturiales</taxon>
        <taxon>Venturiaceae</taxon>
        <taxon>Venturia</taxon>
    </lineage>
</organism>
<keyword evidence="2" id="KW-0732">Signal</keyword>
<dbReference type="AlphaFoldDB" id="A0A517LPA5"/>
<gene>
    <name evidence="3" type="ORF">FKW77_007147</name>
</gene>
<reference evidence="3 4" key="1">
    <citation type="submission" date="2019-07" db="EMBL/GenBank/DDBJ databases">
        <title>Finished genome of Venturia effusa.</title>
        <authorList>
            <person name="Young C.A."/>
            <person name="Cox M.P."/>
            <person name="Ganley A.R.D."/>
            <person name="David W.J."/>
        </authorList>
    </citation>
    <scope>NUCLEOTIDE SEQUENCE [LARGE SCALE GENOMIC DNA]</scope>
    <source>
        <strain evidence="4">albino</strain>
    </source>
</reference>
<feature type="signal peptide" evidence="2">
    <location>
        <begin position="1"/>
        <end position="16"/>
    </location>
</feature>
<keyword evidence="4" id="KW-1185">Reference proteome</keyword>
<evidence type="ECO:0000256" key="2">
    <source>
        <dbReference type="SAM" id="SignalP"/>
    </source>
</evidence>
<proteinExistence type="predicted"/>
<sequence length="176" mass="19200">MHGLLTLSLLALGASAAFVCKDKKHRMHVCCAALAQGKEHKGVAPMEGQKCLAAIMKRDPKTKQKSYSCPLHMTGLAGLLPGIALPTQQPLIAACCHTNIPGLTTNYGHDCIKVEGADTGEIEGTEPDNVNVKRSDHDDEQQGESVQRKRDTKTGHLFSDWDLWDNFLEKIGCHEN</sequence>